<evidence type="ECO:0000259" key="5">
    <source>
        <dbReference type="PROSITE" id="PS52004"/>
    </source>
</evidence>
<dbReference type="InterPro" id="IPR016039">
    <property type="entry name" value="Thiolase-like"/>
</dbReference>
<evidence type="ECO:0000313" key="6">
    <source>
        <dbReference type="EMBL" id="KFC83034.1"/>
    </source>
</evidence>
<evidence type="ECO:0000256" key="3">
    <source>
        <dbReference type="ARBA" id="ARBA00022679"/>
    </source>
</evidence>
<dbReference type="CDD" id="cd00834">
    <property type="entry name" value="KAS_I_II"/>
    <property type="match status" value="1"/>
</dbReference>
<organism evidence="6 7">
    <name type="scientific">Buttiauxella agrestis ATCC 33320</name>
    <dbReference type="NCBI Taxonomy" id="1006004"/>
    <lineage>
        <taxon>Bacteria</taxon>
        <taxon>Pseudomonadati</taxon>
        <taxon>Pseudomonadota</taxon>
        <taxon>Gammaproteobacteria</taxon>
        <taxon>Enterobacterales</taxon>
        <taxon>Enterobacteriaceae</taxon>
        <taxon>Buttiauxella</taxon>
    </lineage>
</organism>
<name>A0A085GH39_9ENTR</name>
<dbReference type="eggNOG" id="COG0304">
    <property type="taxonomic scope" value="Bacteria"/>
</dbReference>
<dbReference type="AlphaFoldDB" id="A0A085GH39"/>
<evidence type="ECO:0000256" key="2">
    <source>
        <dbReference type="ARBA" id="ARBA00008467"/>
    </source>
</evidence>
<dbReference type="InterPro" id="IPR014030">
    <property type="entry name" value="Ketoacyl_synth_N"/>
</dbReference>
<dbReference type="InterPro" id="IPR000794">
    <property type="entry name" value="Beta-ketoacyl_synthase"/>
</dbReference>
<dbReference type="InterPro" id="IPR020841">
    <property type="entry name" value="PKS_Beta-ketoAc_synthase_dom"/>
</dbReference>
<dbReference type="PROSITE" id="PS00606">
    <property type="entry name" value="KS3_1"/>
    <property type="match status" value="1"/>
</dbReference>
<comment type="pathway">
    <text evidence="1">Lipid metabolism; fatty acid biosynthesis.</text>
</comment>
<keyword evidence="7" id="KW-1185">Reference proteome</keyword>
<dbReference type="STRING" id="1006004.GBAG_1410"/>
<dbReference type="PANTHER" id="PTHR11712">
    <property type="entry name" value="POLYKETIDE SYNTHASE-RELATED"/>
    <property type="match status" value="1"/>
</dbReference>
<proteinExistence type="inferred from homology"/>
<evidence type="ECO:0000256" key="1">
    <source>
        <dbReference type="ARBA" id="ARBA00005194"/>
    </source>
</evidence>
<dbReference type="PANTHER" id="PTHR11712:SF320">
    <property type="entry name" value="BETA-KETOACYL SYNTHASE"/>
    <property type="match status" value="1"/>
</dbReference>
<dbReference type="InterPro" id="IPR014031">
    <property type="entry name" value="Ketoacyl_synth_C"/>
</dbReference>
<dbReference type="EMBL" id="JMPI01000022">
    <property type="protein sequence ID" value="KFC83034.1"/>
    <property type="molecule type" value="Genomic_DNA"/>
</dbReference>
<reference evidence="6 7" key="1">
    <citation type="submission" date="2014-05" db="EMBL/GenBank/DDBJ databases">
        <title>ATOL: Assembling a taxonomically balanced genome-scale reconstruction of the evolutionary history of the Enterobacteriaceae.</title>
        <authorList>
            <person name="Plunkett G.III."/>
            <person name="Neeno-Eckwall E.C."/>
            <person name="Glasner J.D."/>
            <person name="Perna N.T."/>
        </authorList>
    </citation>
    <scope>NUCLEOTIDE SEQUENCE [LARGE SCALE GENOMIC DNA]</scope>
    <source>
        <strain evidence="6 7">ATCC 33320</strain>
    </source>
</reference>
<dbReference type="Gene3D" id="3.40.47.10">
    <property type="match status" value="2"/>
</dbReference>
<feature type="domain" description="Ketosynthase family 3 (KS3)" evidence="5">
    <location>
        <begin position="1"/>
        <end position="387"/>
    </location>
</feature>
<dbReference type="RefSeq" id="WP_034494464.1">
    <property type="nucleotide sequence ID" value="NZ_JMPI01000022.1"/>
</dbReference>
<gene>
    <name evidence="6" type="ORF">GBAG_1410</name>
</gene>
<dbReference type="EC" id="2.3.1.41" evidence="6"/>
<keyword evidence="3 4" id="KW-0808">Transferase</keyword>
<dbReference type="OrthoDB" id="9808669at2"/>
<keyword evidence="6" id="KW-0012">Acyltransferase</keyword>
<dbReference type="GO" id="GO:0006633">
    <property type="term" value="P:fatty acid biosynthetic process"/>
    <property type="evidence" value="ECO:0007669"/>
    <property type="project" value="UniProtKB-UniPathway"/>
</dbReference>
<sequence>MITFSAVGMVNALGNNLEDIAANLQAGVAPGMGPDTEGWLQQGECWVGRVTGELPEIPEEMARYNSRNNRLLLAALAQIRPQVDAAIAKYGDSRVAVILGTSTSGLDEGDRMVSGSHGGNPPESYRYGQQELGDPSRFLSDYLQLFGPALTISTACSSSARAIITGKRLIESGMVDAAIVGGADTLSRMPINGFSSLESLSNVRCKPFSAERNGISIGEAGVLILLTQKPGKVQLLGVGESTDAWHMSAPHPEGVGAIRAIEMALREAKLAADEIGYINMHGTATRLNDEIEAKVVNQLFGERIPCSSTKHLTGHTLGAAGACEAALCYLLLAGDLPLPAQDFSDTHQDLTLAGCGLLTAPQAFSKPIMLSNSFAFGGNNASLILGVSDD</sequence>
<dbReference type="Pfam" id="PF00109">
    <property type="entry name" value="ketoacyl-synt"/>
    <property type="match status" value="1"/>
</dbReference>
<dbReference type="NCBIfam" id="NF006618">
    <property type="entry name" value="PRK09185.1"/>
    <property type="match status" value="1"/>
</dbReference>
<evidence type="ECO:0000313" key="7">
    <source>
        <dbReference type="Proteomes" id="UP000028653"/>
    </source>
</evidence>
<dbReference type="GO" id="GO:0005829">
    <property type="term" value="C:cytosol"/>
    <property type="evidence" value="ECO:0007669"/>
    <property type="project" value="TreeGrafter"/>
</dbReference>
<dbReference type="SUPFAM" id="SSF53901">
    <property type="entry name" value="Thiolase-like"/>
    <property type="match status" value="1"/>
</dbReference>
<dbReference type="SMART" id="SM00825">
    <property type="entry name" value="PKS_KS"/>
    <property type="match status" value="1"/>
</dbReference>
<comment type="caution">
    <text evidence="6">The sequence shown here is derived from an EMBL/GenBank/DDBJ whole genome shotgun (WGS) entry which is preliminary data.</text>
</comment>
<dbReference type="UniPathway" id="UPA00094"/>
<dbReference type="GO" id="GO:0004315">
    <property type="term" value="F:3-oxoacyl-[acyl-carrier-protein] synthase activity"/>
    <property type="evidence" value="ECO:0007669"/>
    <property type="project" value="UniProtKB-EC"/>
</dbReference>
<dbReference type="Proteomes" id="UP000028653">
    <property type="component" value="Unassembled WGS sequence"/>
</dbReference>
<dbReference type="PROSITE" id="PS52004">
    <property type="entry name" value="KS3_2"/>
    <property type="match status" value="1"/>
</dbReference>
<protein>
    <submittedName>
        <fullName evidence="6">FabV family 3-oxoacyl-[ACP] synthase</fullName>
        <ecNumber evidence="6">2.3.1.41</ecNumber>
    </submittedName>
</protein>
<comment type="similarity">
    <text evidence="2 4">Belongs to the thiolase-like superfamily. Beta-ketoacyl-ACP synthases family.</text>
</comment>
<dbReference type="Pfam" id="PF02801">
    <property type="entry name" value="Ketoacyl-synt_C"/>
    <property type="match status" value="1"/>
</dbReference>
<evidence type="ECO:0000256" key="4">
    <source>
        <dbReference type="RuleBase" id="RU003694"/>
    </source>
</evidence>
<dbReference type="InterPro" id="IPR018201">
    <property type="entry name" value="Ketoacyl_synth_AS"/>
</dbReference>
<accession>A0A085GH39</accession>